<protein>
    <recommendedName>
        <fullName evidence="3">AbiEi antitoxin C-terminal domain-containing protein</fullName>
    </recommendedName>
</protein>
<reference evidence="1 2" key="1">
    <citation type="journal article" date="2016" name="Nat. Commun.">
        <title>Thousands of microbial genomes shed light on interconnected biogeochemical processes in an aquifer system.</title>
        <authorList>
            <person name="Anantharaman K."/>
            <person name="Brown C.T."/>
            <person name="Hug L.A."/>
            <person name="Sharon I."/>
            <person name="Castelle C.J."/>
            <person name="Probst A.J."/>
            <person name="Thomas B.C."/>
            <person name="Singh A."/>
            <person name="Wilkins M.J."/>
            <person name="Karaoz U."/>
            <person name="Brodie E.L."/>
            <person name="Williams K.H."/>
            <person name="Hubbard S.S."/>
            <person name="Banfield J.F."/>
        </authorList>
    </citation>
    <scope>NUCLEOTIDE SEQUENCE [LARGE SCALE GENOMIC DNA]</scope>
</reference>
<evidence type="ECO:0000313" key="2">
    <source>
        <dbReference type="Proteomes" id="UP000179018"/>
    </source>
</evidence>
<organism evidence="1 2">
    <name type="scientific">Candidatus Woesebacteria bacterium RIFCSPLOWO2_01_FULL_39_10</name>
    <dbReference type="NCBI Taxonomy" id="1802516"/>
    <lineage>
        <taxon>Bacteria</taxon>
        <taxon>Candidatus Woeseibacteriota</taxon>
    </lineage>
</organism>
<evidence type="ECO:0000313" key="1">
    <source>
        <dbReference type="EMBL" id="OGM58484.1"/>
    </source>
</evidence>
<dbReference type="AlphaFoldDB" id="A0A1F8B388"/>
<dbReference type="STRING" id="1802516.A3A75_00760"/>
<dbReference type="Proteomes" id="UP000179018">
    <property type="component" value="Unassembled WGS sequence"/>
</dbReference>
<accession>A0A1F8B388</accession>
<comment type="caution">
    <text evidence="1">The sequence shown here is derived from an EMBL/GenBank/DDBJ whole genome shotgun (WGS) entry which is preliminary data.</text>
</comment>
<gene>
    <name evidence="1" type="ORF">A3A75_00760</name>
</gene>
<proteinExistence type="predicted"/>
<name>A0A1F8B388_9BACT</name>
<sequence>MSFVKRLLTSKKPDQTVFSFSDLSSAVAGYSGAKLKSALKYAVGKNDLIRISRGIYCFSNDYSRQEFANKYRTPSYISLYTILQGSGVVFQPYSSIYLVANRSQETEIDGQKYIYRKIIDEILLNPLGLNSVGNVYKAGPERAICDKLYLDGPEHFDNLRNINWDFMRRLNREVYHDNRAISDFLTKYRYENS</sequence>
<dbReference type="EMBL" id="MGHC01000035">
    <property type="protein sequence ID" value="OGM58484.1"/>
    <property type="molecule type" value="Genomic_DNA"/>
</dbReference>
<evidence type="ECO:0008006" key="3">
    <source>
        <dbReference type="Google" id="ProtNLM"/>
    </source>
</evidence>